<evidence type="ECO:0000313" key="2">
    <source>
        <dbReference type="EMBL" id="ANY75469.1"/>
    </source>
</evidence>
<dbReference type="InterPro" id="IPR018891">
    <property type="entry name" value="AIPR_C"/>
</dbReference>
<dbReference type="EMBL" id="CP016809">
    <property type="protein sequence ID" value="ANY75469.1"/>
    <property type="molecule type" value="Genomic_DNA"/>
</dbReference>
<protein>
    <recommendedName>
        <fullName evidence="1">Abortive phage infection protein C-terminal domain-containing protein</fullName>
    </recommendedName>
</protein>
<dbReference type="Pfam" id="PF10592">
    <property type="entry name" value="AIPR"/>
    <property type="match status" value="1"/>
</dbReference>
<dbReference type="KEGG" id="pib:BBD41_24470"/>
<feature type="domain" description="Abortive phage infection protein C-terminal" evidence="1">
    <location>
        <begin position="3"/>
        <end position="195"/>
    </location>
</feature>
<sequence>MVCQTSMEIFRHFSVNPERLQKERRNLLVRIIVPETEEARDKIIKATNSQTPIPKSSLRVTDPIHRQIEDYLKTRDLYYDRRKNYYKNEGKKPKDIISVSFLAQCLMSVLMQRPDSARARPSTLLEDNSAYKKLYHKNNDLVTYYLLAYGGRKAEISLKEKGFSPSLVTNLKFYVVYAVFVLATETLYPTNKKIFDLDIEDLSDDLITQCIELTRGIFDRLGATDKVAKGSEFLEKLKSELEIIIDANSNLEGCHKSG</sequence>
<organism evidence="2">
    <name type="scientific">Paenibacillus ihbetae</name>
    <dbReference type="NCBI Taxonomy" id="1870820"/>
    <lineage>
        <taxon>Bacteria</taxon>
        <taxon>Bacillati</taxon>
        <taxon>Bacillota</taxon>
        <taxon>Bacilli</taxon>
        <taxon>Bacillales</taxon>
        <taxon>Paenibacillaceae</taxon>
        <taxon>Paenibacillus</taxon>
    </lineage>
</organism>
<dbReference type="AlphaFoldDB" id="A0A1B2E686"/>
<evidence type="ECO:0000259" key="1">
    <source>
        <dbReference type="Pfam" id="PF10592"/>
    </source>
</evidence>
<proteinExistence type="predicted"/>
<name>A0A1B2E686_9BACL</name>
<reference evidence="2" key="1">
    <citation type="submission" date="2016-08" db="EMBL/GenBank/DDBJ databases">
        <title>Complete Genome Seqeunce of Paenibacillus sp. nov. IHBB 9852 from high altitute lake of Indian trans-Himalayas.</title>
        <authorList>
            <person name="Kiran S."/>
            <person name="Swarnkar M.K."/>
            <person name="Rana A."/>
            <person name="Tewari R."/>
            <person name="Gulati A."/>
        </authorList>
    </citation>
    <scope>NUCLEOTIDE SEQUENCE [LARGE SCALE GENOMIC DNA]</scope>
    <source>
        <strain evidence="2">IHBB 9852</strain>
    </source>
</reference>
<gene>
    <name evidence="2" type="ORF">BBD41_24470</name>
</gene>
<accession>A0A1B2E686</accession>